<evidence type="ECO:0000256" key="4">
    <source>
        <dbReference type="ARBA" id="ARBA00022825"/>
    </source>
</evidence>
<dbReference type="OrthoDB" id="9798386at2"/>
<keyword evidence="4 5" id="KW-0720">Serine protease</keyword>
<evidence type="ECO:0000259" key="6">
    <source>
        <dbReference type="Pfam" id="PF00082"/>
    </source>
</evidence>
<dbReference type="InterPro" id="IPR023828">
    <property type="entry name" value="Peptidase_S8_Ser-AS"/>
</dbReference>
<feature type="active site" description="Charge relay system" evidence="5">
    <location>
        <position position="288"/>
    </location>
</feature>
<protein>
    <submittedName>
        <fullName evidence="7">Peptidase S8 and S53 subtilisin kexin sedolisin</fullName>
    </submittedName>
</protein>
<comment type="caution">
    <text evidence="7">The sequence shown here is derived from an EMBL/GenBank/DDBJ whole genome shotgun (WGS) entry which is preliminary data.</text>
</comment>
<dbReference type="InterPro" id="IPR051048">
    <property type="entry name" value="Peptidase_S8/S53_subtilisin"/>
</dbReference>
<dbReference type="PANTHER" id="PTHR43399:SF4">
    <property type="entry name" value="CELL WALL-ASSOCIATED PROTEASE"/>
    <property type="match status" value="1"/>
</dbReference>
<dbReference type="GO" id="GO:0006508">
    <property type="term" value="P:proteolysis"/>
    <property type="evidence" value="ECO:0007669"/>
    <property type="project" value="UniProtKB-KW"/>
</dbReference>
<keyword evidence="2 5" id="KW-0645">Protease</keyword>
<dbReference type="EMBL" id="ACJM01000020">
    <property type="protein sequence ID" value="EEG76288.1"/>
    <property type="molecule type" value="Genomic_DNA"/>
</dbReference>
<reference evidence="7 8" key="1">
    <citation type="submission" date="2009-02" db="EMBL/GenBank/DDBJ databases">
        <title>Sequencing of the draft genome and assembly of Dethiobacter alkaliphilus AHT 1.</title>
        <authorList>
            <consortium name="US DOE Joint Genome Institute (JGI-PGF)"/>
            <person name="Lucas S."/>
            <person name="Copeland A."/>
            <person name="Lapidus A."/>
            <person name="Glavina del Rio T."/>
            <person name="Dalin E."/>
            <person name="Tice H."/>
            <person name="Bruce D."/>
            <person name="Goodwin L."/>
            <person name="Pitluck S."/>
            <person name="Larimer F."/>
            <person name="Land M.L."/>
            <person name="Hauser L."/>
            <person name="Muyzer G."/>
        </authorList>
    </citation>
    <scope>NUCLEOTIDE SEQUENCE [LARGE SCALE GENOMIC DNA]</scope>
    <source>
        <strain evidence="7 8">AHT 1</strain>
    </source>
</reference>
<dbReference type="PROSITE" id="PS51892">
    <property type="entry name" value="SUBTILASE"/>
    <property type="match status" value="1"/>
</dbReference>
<dbReference type="InterPro" id="IPR036852">
    <property type="entry name" value="Peptidase_S8/S53_dom_sf"/>
</dbReference>
<dbReference type="InterPro" id="IPR022398">
    <property type="entry name" value="Peptidase_S8_His-AS"/>
</dbReference>
<dbReference type="Gene3D" id="3.40.50.410">
    <property type="entry name" value="von Willebrand factor, type A domain"/>
    <property type="match status" value="1"/>
</dbReference>
<dbReference type="InterPro" id="IPR015500">
    <property type="entry name" value="Peptidase_S8_subtilisin-rel"/>
</dbReference>
<keyword evidence="3 5" id="KW-0378">Hydrolase</keyword>
<dbReference type="SUPFAM" id="SSF52743">
    <property type="entry name" value="Subtilisin-like"/>
    <property type="match status" value="1"/>
</dbReference>
<dbReference type="RefSeq" id="WP_008518600.1">
    <property type="nucleotide sequence ID" value="NZ_ACJM01000020.1"/>
</dbReference>
<dbReference type="PANTHER" id="PTHR43399">
    <property type="entry name" value="SUBTILISIN-RELATED"/>
    <property type="match status" value="1"/>
</dbReference>
<organism evidence="7 8">
    <name type="scientific">Dethiobacter alkaliphilus AHT 1</name>
    <dbReference type="NCBI Taxonomy" id="555088"/>
    <lineage>
        <taxon>Bacteria</taxon>
        <taxon>Bacillati</taxon>
        <taxon>Bacillota</taxon>
        <taxon>Dethiobacteria</taxon>
        <taxon>Dethiobacterales</taxon>
        <taxon>Dethiobacteraceae</taxon>
        <taxon>Dethiobacter</taxon>
    </lineage>
</organism>
<evidence type="ECO:0000313" key="7">
    <source>
        <dbReference type="EMBL" id="EEG76288.1"/>
    </source>
</evidence>
<dbReference type="Proteomes" id="UP000006443">
    <property type="component" value="Unassembled WGS sequence"/>
</dbReference>
<dbReference type="AlphaFoldDB" id="C0GK18"/>
<gene>
    <name evidence="7" type="ORF">DealDRAFT_2827</name>
</gene>
<dbReference type="InterPro" id="IPR000209">
    <property type="entry name" value="Peptidase_S8/S53_dom"/>
</dbReference>
<evidence type="ECO:0000256" key="1">
    <source>
        <dbReference type="ARBA" id="ARBA00011073"/>
    </source>
</evidence>
<dbReference type="eggNOG" id="COG1404">
    <property type="taxonomic scope" value="Bacteria"/>
</dbReference>
<accession>C0GK18</accession>
<evidence type="ECO:0000256" key="2">
    <source>
        <dbReference type="ARBA" id="ARBA00022670"/>
    </source>
</evidence>
<name>C0GK18_DETAL</name>
<evidence type="ECO:0000256" key="5">
    <source>
        <dbReference type="PROSITE-ProRule" id="PRU01240"/>
    </source>
</evidence>
<dbReference type="Pfam" id="PF00082">
    <property type="entry name" value="Peptidase_S8"/>
    <property type="match status" value="1"/>
</dbReference>
<dbReference type="Gene3D" id="3.40.50.200">
    <property type="entry name" value="Peptidase S8/S53 domain"/>
    <property type="match status" value="1"/>
</dbReference>
<dbReference type="CDD" id="cd04842">
    <property type="entry name" value="Peptidases_S8_Kp43_protease"/>
    <property type="match status" value="1"/>
</dbReference>
<dbReference type="STRING" id="555088.DealDRAFT_2827"/>
<keyword evidence="8" id="KW-1185">Reference proteome</keyword>
<feature type="active site" description="Charge relay system" evidence="5">
    <location>
        <position position="535"/>
    </location>
</feature>
<evidence type="ECO:0000256" key="3">
    <source>
        <dbReference type="ARBA" id="ARBA00022801"/>
    </source>
</evidence>
<feature type="domain" description="Peptidase S8/S53" evidence="6">
    <location>
        <begin position="279"/>
        <end position="577"/>
    </location>
</feature>
<evidence type="ECO:0000313" key="8">
    <source>
        <dbReference type="Proteomes" id="UP000006443"/>
    </source>
</evidence>
<dbReference type="PROSITE" id="PS00137">
    <property type="entry name" value="SUBTILASE_HIS"/>
    <property type="match status" value="1"/>
</dbReference>
<dbReference type="GO" id="GO:0004252">
    <property type="term" value="F:serine-type endopeptidase activity"/>
    <property type="evidence" value="ECO:0007669"/>
    <property type="project" value="UniProtKB-UniRule"/>
</dbReference>
<dbReference type="InterPro" id="IPR034058">
    <property type="entry name" value="TagA/B/C/D_pept_dom"/>
</dbReference>
<sequence>MNRKAIVSNLVGEDTNGIIAVAREEGCAVEHVLPYGILIEGNRNQLLRLEKSGYRVKILTDVGVLEVGDHRILTVEDNTAGLSPQQLKIWSHFLLQLIAPPAKDWIVKLEQLGLDVVEPVSAYGLFVVGNMQMVDEAVKLPYVSWAGPFLPQYRLHNSTWDLSGTVRYISIAAYPPDRISKVADAVINYGGKVIRETVPPFYYYGQYGELLVEMAAENIKKIAQLPAVRWIEYAPPQAGLEGEREAQIVAGNLNSAAYPDKSPLPGYTGWLEGLGIDGGSGVKVAICDSGVDTNDKNNKTGHRDLLGRQNSFLDYGDGDYCPEDLAHGTHVASIAVGSAGTGQKDGDGFYWGQGVAPRAEYVNQNILLGPWPPDWQKLVRDAAVKGAQVMNNSWCSGKAPGDGYTLPARTFDRLIRDAVPGTARPRGLAVIFSAGNAGPGSFSITPPKELKNAIVVGNSLNYNPDKRFRCKDIRGVFGASSRGPARDGRILPTVVAPGTDVAAALSQGSRRTPIVGSGDKVHRSTNRYVYMTGTSMSAPLISGACALLIEWWRRRTGGKDPSPAMLKALLINGAENQAGGQDWRCISETGEWIMLEDGSYCRPLEFYPLEIVSGYETMTAVKKHEALEPGEWHYSAKDQMLYVRMPLNFRPMDSSAPLLYALAPHPLGSLPDNTQGWGRVSLNNILLQSPASDRGAKIFIDEEHTFTATGQQYVLKVAPADSSLPMRFTLVWTDAPASPGSGRVLVNDLDLEVQEIDGKNRIYKGNVFAGGYSRAGGHYDALNNVECVYLQKPAGVYEVRVVASALRALAKPPFGCRKHGQDFALVIDNAEQVSDKPVNLFPVVEQCKNSQEVNNILKVACKQLLVSLRAGDSVGLTDLETDCSQARSQAIRTITGRSIRKSTGSRLLVKSKGCKSGAGGLMAAANMAAGIKGEKSLILFSGAKQEGCLQCVDNGQKQLRDKQDLNIHTCALGPHANHYYLAELAAAHHGRYFYAPDASYLAEVCNYLRAELTGHGVVLNETVKGSGGAVSALVEENAEEVTFTFFWPDVPKKVVHDPRHINEIGVRLTSPDGQQVHPNSSWLYRQDGAGHVLFRIMKPRPGYWKLQLLAGREMDIQYTVSALVKSSLHLQLDTSVYQSTLKIMAHVKEKDAALTGWRPFARLLSANVSKDNVRFNEIDGGKEQGAIIDCKDISGPCNLLLLVDGISSVTGTPFRRLKMISLPPLRF</sequence>
<dbReference type="PRINTS" id="PR00723">
    <property type="entry name" value="SUBTILISIN"/>
</dbReference>
<comment type="similarity">
    <text evidence="1 5">Belongs to the peptidase S8 family.</text>
</comment>
<proteinExistence type="inferred from homology"/>
<dbReference type="InterPro" id="IPR008979">
    <property type="entry name" value="Galactose-bd-like_sf"/>
</dbReference>
<dbReference type="InterPro" id="IPR036465">
    <property type="entry name" value="vWFA_dom_sf"/>
</dbReference>
<dbReference type="SUPFAM" id="SSF49785">
    <property type="entry name" value="Galactose-binding domain-like"/>
    <property type="match status" value="1"/>
</dbReference>
<dbReference type="PROSITE" id="PS00138">
    <property type="entry name" value="SUBTILASE_SER"/>
    <property type="match status" value="1"/>
</dbReference>
<feature type="active site" description="Charge relay system" evidence="5">
    <location>
        <position position="327"/>
    </location>
</feature>
<dbReference type="Gene3D" id="2.60.120.380">
    <property type="match status" value="1"/>
</dbReference>